<name>A0A2N9JKI0_9ACTN</name>
<dbReference type="AlphaFoldDB" id="A0A2N9JKI0"/>
<protein>
    <submittedName>
        <fullName evidence="2">Uncharacterized protein</fullName>
    </submittedName>
</protein>
<feature type="region of interest" description="Disordered" evidence="1">
    <location>
        <begin position="1"/>
        <end position="26"/>
    </location>
</feature>
<gene>
    <name evidence="2" type="ORF">MPLG2_2889</name>
</gene>
<keyword evidence="3" id="KW-1185">Reference proteome</keyword>
<evidence type="ECO:0000256" key="1">
    <source>
        <dbReference type="SAM" id="MobiDB-lite"/>
    </source>
</evidence>
<dbReference type="EMBL" id="LT985188">
    <property type="protein sequence ID" value="SPD87919.1"/>
    <property type="molecule type" value="Genomic_DNA"/>
</dbReference>
<evidence type="ECO:0000313" key="3">
    <source>
        <dbReference type="Proteomes" id="UP000238164"/>
    </source>
</evidence>
<sequence length="26" mass="2822">MAHLAQLKWRELGTVPNSRQSPSGAS</sequence>
<organism evidence="2 3">
    <name type="scientific">Micropruina glycogenica</name>
    <dbReference type="NCBI Taxonomy" id="75385"/>
    <lineage>
        <taxon>Bacteria</taxon>
        <taxon>Bacillati</taxon>
        <taxon>Actinomycetota</taxon>
        <taxon>Actinomycetes</taxon>
        <taxon>Propionibacteriales</taxon>
        <taxon>Nocardioidaceae</taxon>
        <taxon>Micropruina</taxon>
    </lineage>
</organism>
<dbReference type="KEGG" id="mgg:MPLG2_2889"/>
<proteinExistence type="predicted"/>
<evidence type="ECO:0000313" key="2">
    <source>
        <dbReference type="EMBL" id="SPD87919.1"/>
    </source>
</evidence>
<accession>A0A2N9JKI0</accession>
<dbReference type="Proteomes" id="UP000238164">
    <property type="component" value="Chromosome 1"/>
</dbReference>
<reference evidence="2 3" key="1">
    <citation type="submission" date="2018-02" db="EMBL/GenBank/DDBJ databases">
        <authorList>
            <person name="Cohen D.B."/>
            <person name="Kent A.D."/>
        </authorList>
    </citation>
    <scope>NUCLEOTIDE SEQUENCE [LARGE SCALE GENOMIC DNA]</scope>
    <source>
        <strain evidence="2">1</strain>
    </source>
</reference>
<feature type="compositionally biased region" description="Polar residues" evidence="1">
    <location>
        <begin position="15"/>
        <end position="26"/>
    </location>
</feature>